<organism evidence="1">
    <name type="scientific">bioreactor metagenome</name>
    <dbReference type="NCBI Taxonomy" id="1076179"/>
    <lineage>
        <taxon>unclassified sequences</taxon>
        <taxon>metagenomes</taxon>
        <taxon>ecological metagenomes</taxon>
    </lineage>
</organism>
<sequence length="126" mass="14347">MSFNIKNVSKFSNSKELAKLSLTDDFFIENVRFSSLKLNNDGFLSIELSFDNTCGQIKALSRNHIDIIFNVFCDNVSIKYNSFEEHPLQALLQENMAVIDQSADNGIFLVLKYTSAPTLRFKNNIL</sequence>
<evidence type="ECO:0000313" key="1">
    <source>
        <dbReference type="EMBL" id="MPM53187.1"/>
    </source>
</evidence>
<reference evidence="1" key="1">
    <citation type="submission" date="2019-08" db="EMBL/GenBank/DDBJ databases">
        <authorList>
            <person name="Kucharzyk K."/>
            <person name="Murdoch R.W."/>
            <person name="Higgins S."/>
            <person name="Loffler F."/>
        </authorList>
    </citation>
    <scope>NUCLEOTIDE SEQUENCE</scope>
</reference>
<accession>A0A645AJI5</accession>
<dbReference type="EMBL" id="VSSQ01014214">
    <property type="protein sequence ID" value="MPM53187.1"/>
    <property type="molecule type" value="Genomic_DNA"/>
</dbReference>
<gene>
    <name evidence="1" type="ORF">SDC9_99952</name>
</gene>
<proteinExistence type="predicted"/>
<name>A0A645AJI5_9ZZZZ</name>
<protein>
    <submittedName>
        <fullName evidence="1">Uncharacterized protein</fullName>
    </submittedName>
</protein>
<comment type="caution">
    <text evidence="1">The sequence shown here is derived from an EMBL/GenBank/DDBJ whole genome shotgun (WGS) entry which is preliminary data.</text>
</comment>
<dbReference type="AlphaFoldDB" id="A0A645AJI5"/>